<feature type="region of interest" description="Disordered" evidence="1">
    <location>
        <begin position="594"/>
        <end position="618"/>
    </location>
</feature>
<evidence type="ECO:0000256" key="2">
    <source>
        <dbReference type="SAM" id="Phobius"/>
    </source>
</evidence>
<evidence type="ECO:0000313" key="4">
    <source>
        <dbReference type="Proteomes" id="UP000028837"/>
    </source>
</evidence>
<accession>A0A086K6L6</accession>
<dbReference type="EMBL" id="AHZU02000799">
    <property type="protein sequence ID" value="KFG40034.1"/>
    <property type="molecule type" value="Genomic_DNA"/>
</dbReference>
<dbReference type="Proteomes" id="UP000028837">
    <property type="component" value="Unassembled WGS sequence"/>
</dbReference>
<dbReference type="OrthoDB" id="10333570at2759"/>
<gene>
    <name evidence="3" type="ORF">TGDOM2_286010</name>
</gene>
<organism evidence="3 4">
    <name type="scientific">Toxoplasma gondii GAB2-2007-GAL-DOM2</name>
    <dbReference type="NCBI Taxonomy" id="1130820"/>
    <lineage>
        <taxon>Eukaryota</taxon>
        <taxon>Sar</taxon>
        <taxon>Alveolata</taxon>
        <taxon>Apicomplexa</taxon>
        <taxon>Conoidasida</taxon>
        <taxon>Coccidia</taxon>
        <taxon>Eucoccidiorida</taxon>
        <taxon>Eimeriorina</taxon>
        <taxon>Sarcocystidae</taxon>
        <taxon>Toxoplasma</taxon>
    </lineage>
</organism>
<protein>
    <submittedName>
        <fullName evidence="3">Putative transmembrane protein</fullName>
    </submittedName>
</protein>
<evidence type="ECO:0000256" key="1">
    <source>
        <dbReference type="SAM" id="MobiDB-lite"/>
    </source>
</evidence>
<feature type="compositionally biased region" description="Basic and acidic residues" evidence="1">
    <location>
        <begin position="470"/>
        <end position="480"/>
    </location>
</feature>
<keyword evidence="2 3" id="KW-0812">Transmembrane</keyword>
<reference evidence="3 4" key="1">
    <citation type="submission" date="2014-02" db="EMBL/GenBank/DDBJ databases">
        <authorList>
            <person name="Sibley D."/>
            <person name="Venepally P."/>
            <person name="Karamycheva S."/>
            <person name="Hadjithomas M."/>
            <person name="Khan A."/>
            <person name="Brunk B."/>
            <person name="Roos D."/>
            <person name="Caler E."/>
            <person name="Lorenzi H."/>
        </authorList>
    </citation>
    <scope>NUCLEOTIDE SEQUENCE [LARGE SCALE GENOMIC DNA]</scope>
    <source>
        <strain evidence="3 4">GAB2-2007-GAL-DOM2</strain>
    </source>
</reference>
<proteinExistence type="predicted"/>
<name>A0A086K6L6_TOXGO</name>
<dbReference type="AlphaFoldDB" id="A0A086K6L6"/>
<feature type="transmembrane region" description="Helical" evidence="2">
    <location>
        <begin position="564"/>
        <end position="585"/>
    </location>
</feature>
<feature type="region of interest" description="Disordered" evidence="1">
    <location>
        <begin position="461"/>
        <end position="480"/>
    </location>
</feature>
<keyword evidence="2" id="KW-1133">Transmembrane helix</keyword>
<dbReference type="VEuPathDB" id="ToxoDB:TGDOM2_286010"/>
<sequence>MFQLLSGQSPGLISIKDSRAVSSHAPLLSRVTTATTMKSTCAYTSSSGSGTTGGRSCRCRFSPALRLTAQRGSSTAVSKPSAGAVSASSCVSVLSDSSLPSSFSHRTCGSSAVHCSRVSPMAKATPQFAVPASTSLRRRVHRRNLPLYACALVACVMLVGLHSTSHLIGNGDGQLSGFLLPAVEASVRFTSFPSQKALSLRFGDLPLREMVMHFHYTEQLFEDTRELLAKIFNVPVRAISFLQLRQDDGRPEHASLLTFDVLGKHLHDQKGQFQEYLDQSRDGLELHFGGRKVSVEALAEDLPPAVVDEMPEPWGRSFVWQRPGYTRALENVEHFLWVRVKKTSRVPRHVAYGELTQMLSRAIKGVIQATGYLVEADSIQVMSLEEDHSARVISLAMSRHNGMPNYLRALRAWLRNACGRTMILQTALGDALTADCSIPLVTVRATGKPLTEDDITRMEEELARSSVEADEGRAEDDRETKAKSAMSAMSFAPPYFSQNQTDPAMVSPGYPVGYPMGFVPLYGLKPWGASDEGTGSAIGTMKASKTVLQAAAEDEESSGVGVKVGIVVGCLIVGLLIILVVWYAWRRRRKEEKALREKQKANAAERRANRDIARYAHP</sequence>
<evidence type="ECO:0000313" key="3">
    <source>
        <dbReference type="EMBL" id="KFG40034.1"/>
    </source>
</evidence>
<keyword evidence="2" id="KW-0472">Membrane</keyword>
<comment type="caution">
    <text evidence="3">The sequence shown here is derived from an EMBL/GenBank/DDBJ whole genome shotgun (WGS) entry which is preliminary data.</text>
</comment>